<organism evidence="2 3">
    <name type="scientific">Blastomyces silverae</name>
    <dbReference type="NCBI Taxonomy" id="2060906"/>
    <lineage>
        <taxon>Eukaryota</taxon>
        <taxon>Fungi</taxon>
        <taxon>Dikarya</taxon>
        <taxon>Ascomycota</taxon>
        <taxon>Pezizomycotina</taxon>
        <taxon>Eurotiomycetes</taxon>
        <taxon>Eurotiomycetidae</taxon>
        <taxon>Onygenales</taxon>
        <taxon>Ajellomycetaceae</taxon>
        <taxon>Blastomyces</taxon>
    </lineage>
</organism>
<keyword evidence="3" id="KW-1185">Reference proteome</keyword>
<accession>A0A0H1BHZ7</accession>
<feature type="compositionally biased region" description="Low complexity" evidence="1">
    <location>
        <begin position="1"/>
        <end position="26"/>
    </location>
</feature>
<feature type="region of interest" description="Disordered" evidence="1">
    <location>
        <begin position="1"/>
        <end position="29"/>
    </location>
</feature>
<sequence>MRRPNTPAAPSSTTCTSTTSMTVPDTMARARSPWRPSMRCTLTVWWISRVIVSRPWSIAMIGLLSALR</sequence>
<protein>
    <submittedName>
        <fullName evidence="2">Uncharacterized protein</fullName>
    </submittedName>
</protein>
<proteinExistence type="predicted"/>
<evidence type="ECO:0000313" key="2">
    <source>
        <dbReference type="EMBL" id="KLJ10667.1"/>
    </source>
</evidence>
<evidence type="ECO:0000256" key="1">
    <source>
        <dbReference type="SAM" id="MobiDB-lite"/>
    </source>
</evidence>
<gene>
    <name evidence="2" type="ORF">EMPG_13941</name>
</gene>
<dbReference type="AlphaFoldDB" id="A0A0H1BHZ7"/>
<evidence type="ECO:0000313" key="3">
    <source>
        <dbReference type="Proteomes" id="UP000053573"/>
    </source>
</evidence>
<reference evidence="3" key="1">
    <citation type="journal article" date="2015" name="PLoS Genet.">
        <title>The dynamic genome and transcriptome of the human fungal pathogen Blastomyces and close relative Emmonsia.</title>
        <authorList>
            <person name="Munoz J.F."/>
            <person name="Gauthier G.M."/>
            <person name="Desjardins C.A."/>
            <person name="Gallo J.E."/>
            <person name="Holder J."/>
            <person name="Sullivan T.D."/>
            <person name="Marty A.J."/>
            <person name="Carmen J.C."/>
            <person name="Chen Z."/>
            <person name="Ding L."/>
            <person name="Gujja S."/>
            <person name="Magrini V."/>
            <person name="Misas E."/>
            <person name="Mitreva M."/>
            <person name="Priest M."/>
            <person name="Saif S."/>
            <person name="Whiston E.A."/>
            <person name="Young S."/>
            <person name="Zeng Q."/>
            <person name="Goldman W.E."/>
            <person name="Mardis E.R."/>
            <person name="Taylor J.W."/>
            <person name="McEwen J.G."/>
            <person name="Clay O.K."/>
            <person name="Klein B.S."/>
            <person name="Cuomo C.A."/>
        </authorList>
    </citation>
    <scope>NUCLEOTIDE SEQUENCE [LARGE SCALE GENOMIC DNA]</scope>
    <source>
        <strain evidence="3">UAMH 139</strain>
    </source>
</reference>
<dbReference type="EMBL" id="LDEV01001929">
    <property type="protein sequence ID" value="KLJ10667.1"/>
    <property type="molecule type" value="Genomic_DNA"/>
</dbReference>
<comment type="caution">
    <text evidence="2">The sequence shown here is derived from an EMBL/GenBank/DDBJ whole genome shotgun (WGS) entry which is preliminary data.</text>
</comment>
<dbReference type="Proteomes" id="UP000053573">
    <property type="component" value="Unassembled WGS sequence"/>
</dbReference>
<name>A0A0H1BHZ7_9EURO</name>